<dbReference type="InterPro" id="IPR020256">
    <property type="entry name" value="Spore_coat_CotJA"/>
</dbReference>
<accession>A0A917KDR2</accession>
<evidence type="ECO:0000313" key="2">
    <source>
        <dbReference type="Proteomes" id="UP000637695"/>
    </source>
</evidence>
<evidence type="ECO:0000313" key="1">
    <source>
        <dbReference type="EMBL" id="GGJ09632.1"/>
    </source>
</evidence>
<gene>
    <name evidence="1" type="primary">cotJA</name>
    <name evidence="1" type="ORF">GCM10010885_18410</name>
</gene>
<name>A0A917KDR2_9BACL</name>
<sequence>MDAQWRTYTPWRSPFDPCPPREQRAYIVPPNQFIQTQPRGLRQFAPREALRRGTLWPDLYSPYDTAGRGAQP</sequence>
<dbReference type="EMBL" id="BMOY01000029">
    <property type="protein sequence ID" value="GGJ09632.1"/>
    <property type="molecule type" value="Genomic_DNA"/>
</dbReference>
<proteinExistence type="predicted"/>
<organism evidence="1 2">
    <name type="scientific">Alicyclobacillus cellulosilyticus</name>
    <dbReference type="NCBI Taxonomy" id="1003997"/>
    <lineage>
        <taxon>Bacteria</taxon>
        <taxon>Bacillati</taxon>
        <taxon>Bacillota</taxon>
        <taxon>Bacilli</taxon>
        <taxon>Bacillales</taxon>
        <taxon>Alicyclobacillaceae</taxon>
        <taxon>Alicyclobacillus</taxon>
    </lineage>
</organism>
<keyword evidence="2" id="KW-1185">Reference proteome</keyword>
<protein>
    <submittedName>
        <fullName evidence="1">Protein CotJA</fullName>
    </submittedName>
</protein>
<reference evidence="1" key="2">
    <citation type="submission" date="2020-09" db="EMBL/GenBank/DDBJ databases">
        <authorList>
            <person name="Sun Q."/>
            <person name="Ohkuma M."/>
        </authorList>
    </citation>
    <scope>NUCLEOTIDE SEQUENCE</scope>
    <source>
        <strain evidence="1">JCM 18487</strain>
    </source>
</reference>
<comment type="caution">
    <text evidence="1">The sequence shown here is derived from an EMBL/GenBank/DDBJ whole genome shotgun (WGS) entry which is preliminary data.</text>
</comment>
<dbReference type="Proteomes" id="UP000637695">
    <property type="component" value="Unassembled WGS sequence"/>
</dbReference>
<dbReference type="RefSeq" id="WP_188882604.1">
    <property type="nucleotide sequence ID" value="NZ_BMOY01000029.1"/>
</dbReference>
<dbReference type="AlphaFoldDB" id="A0A917KDR2"/>
<reference evidence="1" key="1">
    <citation type="journal article" date="2014" name="Int. J. Syst. Evol. Microbiol.">
        <title>Complete genome sequence of Corynebacterium casei LMG S-19264T (=DSM 44701T), isolated from a smear-ripened cheese.</title>
        <authorList>
            <consortium name="US DOE Joint Genome Institute (JGI-PGF)"/>
            <person name="Walter F."/>
            <person name="Albersmeier A."/>
            <person name="Kalinowski J."/>
            <person name="Ruckert C."/>
        </authorList>
    </citation>
    <scope>NUCLEOTIDE SEQUENCE</scope>
    <source>
        <strain evidence="1">JCM 18487</strain>
    </source>
</reference>
<dbReference type="Pfam" id="PF11007">
    <property type="entry name" value="CotJA"/>
    <property type="match status" value="1"/>
</dbReference>